<evidence type="ECO:0000313" key="2">
    <source>
        <dbReference type="EMBL" id="MCZ8512400.1"/>
    </source>
</evidence>
<comment type="similarity">
    <text evidence="1">Belongs to the UPF0145 family.</text>
</comment>
<dbReference type="InterPro" id="IPR002765">
    <property type="entry name" value="UPF0145_YbjQ-like"/>
</dbReference>
<sequence>MFGRKKETEEIPSVPVYTVHSLPRKYEPIDTVCVQLSDVWSKNLRDNHVKVMNELGKEAAKLGADAVLGFMLHSQGTSAILNAYGTAIKYND</sequence>
<proteinExistence type="inferred from homology"/>
<dbReference type="RefSeq" id="WP_269880823.1">
    <property type="nucleotide sequence ID" value="NZ_JAQAGZ010000004.1"/>
</dbReference>
<protein>
    <submittedName>
        <fullName evidence="2">Heavy metal-binding domain-containing protein</fullName>
    </submittedName>
</protein>
<evidence type="ECO:0000313" key="3">
    <source>
        <dbReference type="Proteomes" id="UP001527882"/>
    </source>
</evidence>
<dbReference type="Gene3D" id="3.30.110.70">
    <property type="entry name" value="Hypothetical protein apc22750. Chain B"/>
    <property type="match status" value="1"/>
</dbReference>
<reference evidence="2 3" key="1">
    <citation type="submission" date="2022-12" db="EMBL/GenBank/DDBJ databases">
        <title>Draft genome sequence of Paenibacillus sp. dW9.</title>
        <authorList>
            <person name="Choi E.-W."/>
            <person name="Kim D.-U."/>
        </authorList>
    </citation>
    <scope>NUCLEOTIDE SEQUENCE [LARGE SCALE GENOMIC DNA]</scope>
    <source>
        <strain evidence="3">dW9</strain>
    </source>
</reference>
<dbReference type="Pfam" id="PF01906">
    <property type="entry name" value="YbjQ_1"/>
    <property type="match status" value="1"/>
</dbReference>
<dbReference type="EMBL" id="JAQAGZ010000004">
    <property type="protein sequence ID" value="MCZ8512400.1"/>
    <property type="molecule type" value="Genomic_DNA"/>
</dbReference>
<gene>
    <name evidence="2" type="ORF">O9H85_08130</name>
</gene>
<organism evidence="2 3">
    <name type="scientific">Paenibacillus gyeongsangnamensis</name>
    <dbReference type="NCBI Taxonomy" id="3388067"/>
    <lineage>
        <taxon>Bacteria</taxon>
        <taxon>Bacillati</taxon>
        <taxon>Bacillota</taxon>
        <taxon>Bacilli</taxon>
        <taxon>Bacillales</taxon>
        <taxon>Paenibacillaceae</taxon>
        <taxon>Paenibacillus</taxon>
    </lineage>
</organism>
<name>A0ABT4Q6A3_9BACL</name>
<dbReference type="SUPFAM" id="SSF117782">
    <property type="entry name" value="YbjQ-like"/>
    <property type="match status" value="1"/>
</dbReference>
<evidence type="ECO:0000256" key="1">
    <source>
        <dbReference type="ARBA" id="ARBA00010751"/>
    </source>
</evidence>
<keyword evidence="3" id="KW-1185">Reference proteome</keyword>
<accession>A0ABT4Q6A3</accession>
<dbReference type="InterPro" id="IPR035439">
    <property type="entry name" value="UPF0145_dom_sf"/>
</dbReference>
<comment type="caution">
    <text evidence="2">The sequence shown here is derived from an EMBL/GenBank/DDBJ whole genome shotgun (WGS) entry which is preliminary data.</text>
</comment>
<dbReference type="Proteomes" id="UP001527882">
    <property type="component" value="Unassembled WGS sequence"/>
</dbReference>